<accession>A0A379Z0G2</accession>
<keyword evidence="2" id="KW-1185">Reference proteome</keyword>
<proteinExistence type="predicted"/>
<sequence length="30" mass="3301">MAPSSFVLCLPLPVVVPIATFLQKFIQVQN</sequence>
<protein>
    <submittedName>
        <fullName evidence="1">Uncharacterized protein</fullName>
    </submittedName>
</protein>
<name>A0A379Z0G2_9GAMM</name>
<gene>
    <name evidence="1" type="ORF">NCTC10738_00723</name>
</gene>
<dbReference type="Proteomes" id="UP000254069">
    <property type="component" value="Unassembled WGS sequence"/>
</dbReference>
<evidence type="ECO:0000313" key="2">
    <source>
        <dbReference type="Proteomes" id="UP000254069"/>
    </source>
</evidence>
<dbReference type="EMBL" id="UGYO01000001">
    <property type="protein sequence ID" value="SUI52604.1"/>
    <property type="molecule type" value="Genomic_DNA"/>
</dbReference>
<reference evidence="1 2" key="1">
    <citation type="submission" date="2018-06" db="EMBL/GenBank/DDBJ databases">
        <authorList>
            <consortium name="Pathogen Informatics"/>
            <person name="Doyle S."/>
        </authorList>
    </citation>
    <scope>NUCLEOTIDE SEQUENCE [LARGE SCALE GENOMIC DNA]</scope>
    <source>
        <strain evidence="1 2">NCTC10738</strain>
    </source>
</reference>
<organism evidence="1 2">
    <name type="scientific">Shewanella algae</name>
    <dbReference type="NCBI Taxonomy" id="38313"/>
    <lineage>
        <taxon>Bacteria</taxon>
        <taxon>Pseudomonadati</taxon>
        <taxon>Pseudomonadota</taxon>
        <taxon>Gammaproteobacteria</taxon>
        <taxon>Alteromonadales</taxon>
        <taxon>Shewanellaceae</taxon>
        <taxon>Shewanella</taxon>
    </lineage>
</organism>
<dbReference type="AlphaFoldDB" id="A0A379Z0G2"/>
<evidence type="ECO:0000313" key="1">
    <source>
        <dbReference type="EMBL" id="SUI52604.1"/>
    </source>
</evidence>